<evidence type="ECO:0000313" key="2">
    <source>
        <dbReference type="EMBL" id="TFB13489.1"/>
    </source>
</evidence>
<dbReference type="EMBL" id="SOPW01000025">
    <property type="protein sequence ID" value="TFB13489.1"/>
    <property type="molecule type" value="Genomic_DNA"/>
</dbReference>
<keyword evidence="1" id="KW-0812">Transmembrane</keyword>
<protein>
    <submittedName>
        <fullName evidence="2">Uncharacterized protein</fullName>
    </submittedName>
</protein>
<dbReference type="Proteomes" id="UP000297975">
    <property type="component" value="Unassembled WGS sequence"/>
</dbReference>
<proteinExistence type="predicted"/>
<keyword evidence="1" id="KW-0472">Membrane</keyword>
<sequence length="75" mass="8692">MRLIVGTMVSFYILIFWIFPIIYRYFPGDGVAESYLHPIYMGMILLAGLVVACTKIVLEKISELNEMKKERTSEE</sequence>
<organism evidence="2 3">
    <name type="scientific">Filobacillus milosensis</name>
    <dbReference type="NCBI Taxonomy" id="94137"/>
    <lineage>
        <taxon>Bacteria</taxon>
        <taxon>Bacillati</taxon>
        <taxon>Bacillota</taxon>
        <taxon>Bacilli</taxon>
        <taxon>Bacillales</taxon>
        <taxon>Bacillaceae</taxon>
        <taxon>Filobacillus</taxon>
    </lineage>
</organism>
<dbReference type="RefSeq" id="WP_134341500.1">
    <property type="nucleotide sequence ID" value="NZ_SOPW01000025.1"/>
</dbReference>
<dbReference type="AlphaFoldDB" id="A0A4Y8IBZ2"/>
<reference evidence="2 3" key="1">
    <citation type="submission" date="2019-03" db="EMBL/GenBank/DDBJ databases">
        <authorList>
            <person name="He R.-H."/>
        </authorList>
    </citation>
    <scope>NUCLEOTIDE SEQUENCE [LARGE SCALE GENOMIC DNA]</scope>
    <source>
        <strain evidence="3">SH 714</strain>
    </source>
</reference>
<keyword evidence="3" id="KW-1185">Reference proteome</keyword>
<evidence type="ECO:0000313" key="3">
    <source>
        <dbReference type="Proteomes" id="UP000297975"/>
    </source>
</evidence>
<gene>
    <name evidence="2" type="ORF">E3U55_16075</name>
</gene>
<keyword evidence="1" id="KW-1133">Transmembrane helix</keyword>
<comment type="caution">
    <text evidence="2">The sequence shown here is derived from an EMBL/GenBank/DDBJ whole genome shotgun (WGS) entry which is preliminary data.</text>
</comment>
<feature type="transmembrane region" description="Helical" evidence="1">
    <location>
        <begin position="38"/>
        <end position="58"/>
    </location>
</feature>
<dbReference type="OrthoDB" id="1799008at2"/>
<name>A0A4Y8IBZ2_9BACI</name>
<accession>A0A4Y8IBZ2</accession>
<feature type="transmembrane region" description="Helical" evidence="1">
    <location>
        <begin position="7"/>
        <end position="26"/>
    </location>
</feature>
<evidence type="ECO:0000256" key="1">
    <source>
        <dbReference type="SAM" id="Phobius"/>
    </source>
</evidence>